<evidence type="ECO:0000313" key="2">
    <source>
        <dbReference type="EMBL" id="SCO84411.1"/>
    </source>
</evidence>
<dbReference type="EMBL" id="FMJY01000004">
    <property type="protein sequence ID" value="SCO84411.1"/>
    <property type="molecule type" value="Genomic_DNA"/>
</dbReference>
<dbReference type="Proteomes" id="UP000219369">
    <property type="component" value="Unassembled WGS sequence"/>
</dbReference>
<reference evidence="3" key="1">
    <citation type="submission" date="2016-09" db="EMBL/GenBank/DDBJ databases">
        <authorList>
            <person name="Guldener U."/>
        </authorList>
    </citation>
    <scope>NUCLEOTIDE SEQUENCE [LARGE SCALE GENOMIC DNA]</scope>
    <source>
        <strain evidence="3">V64-1</strain>
    </source>
</reference>
<organism evidence="2 3">
    <name type="scientific">Fusarium oxysporum</name>
    <name type="common">Fusarium vascular wilt</name>
    <dbReference type="NCBI Taxonomy" id="5507"/>
    <lineage>
        <taxon>Eukaryota</taxon>
        <taxon>Fungi</taxon>
        <taxon>Dikarya</taxon>
        <taxon>Ascomycota</taxon>
        <taxon>Pezizomycotina</taxon>
        <taxon>Sordariomycetes</taxon>
        <taxon>Hypocreomycetidae</taxon>
        <taxon>Hypocreales</taxon>
        <taxon>Nectriaceae</taxon>
        <taxon>Fusarium</taxon>
        <taxon>Fusarium oxysporum species complex</taxon>
    </lineage>
</organism>
<name>A0A2H3TF76_FUSOX</name>
<gene>
    <name evidence="2" type="ORF">FRV6_08538</name>
</gene>
<accession>A0A2H3TF76</accession>
<evidence type="ECO:0000313" key="3">
    <source>
        <dbReference type="Proteomes" id="UP000219369"/>
    </source>
</evidence>
<dbReference type="AlphaFoldDB" id="A0A2H3TF76"/>
<proteinExistence type="predicted"/>
<feature type="region of interest" description="Disordered" evidence="1">
    <location>
        <begin position="1"/>
        <end position="20"/>
    </location>
</feature>
<evidence type="ECO:0000256" key="1">
    <source>
        <dbReference type="SAM" id="MobiDB-lite"/>
    </source>
</evidence>
<protein>
    <submittedName>
        <fullName evidence="2">Uncharacterized protein</fullName>
    </submittedName>
</protein>
<sequence length="20" mass="2163">MLASSNIALSKSIIWQGSEQ</sequence>